<evidence type="ECO:0000259" key="2">
    <source>
        <dbReference type="Pfam" id="PF03050"/>
    </source>
</evidence>
<comment type="caution">
    <text evidence="3">The sequence shown here is derived from an EMBL/GenBank/DDBJ whole genome shotgun (WGS) entry which is preliminary data.</text>
</comment>
<dbReference type="AlphaFoldDB" id="A0A7X1HUN2"/>
<reference evidence="3 4" key="1">
    <citation type="submission" date="2020-08" db="EMBL/GenBank/DDBJ databases">
        <title>Tigecycline and colistin resistance in Klebsiella pneumoniae.</title>
        <authorList>
            <person name="Ramesh N."/>
            <person name="Shanthini T."/>
            <person name="Prasanth M."/>
            <person name="Senthilkumar N."/>
            <person name="Meesala Krishna M."/>
            <person name="Guruswami G."/>
        </authorList>
    </citation>
    <scope>NUCLEOTIDE SEQUENCE [LARGE SCALE GENOMIC DNA]</scope>
    <source>
        <strain evidence="3 4">SHM 84</strain>
    </source>
</reference>
<dbReference type="InterPro" id="IPR004291">
    <property type="entry name" value="Transposase_IS66_central"/>
</dbReference>
<protein>
    <submittedName>
        <fullName evidence="3">Transposase</fullName>
    </submittedName>
</protein>
<sequence length="124" mass="13826">MAHQIFRSSCSITPLAVPGRCRSASRRQKGVERIGCWACAAQVHQKTQSKGKIGRAEMALTLINKLYGIERDMEEAGDAQRYQTRQSQSRAFPEQLKARLDKTPPRSRRQSALGKQSIALRATG</sequence>
<dbReference type="Pfam" id="PF03050">
    <property type="entry name" value="DDE_Tnp_IS66"/>
    <property type="match status" value="1"/>
</dbReference>
<organism evidence="3 4">
    <name type="scientific">Klebsiella pneumoniae</name>
    <dbReference type="NCBI Taxonomy" id="573"/>
    <lineage>
        <taxon>Bacteria</taxon>
        <taxon>Pseudomonadati</taxon>
        <taxon>Pseudomonadota</taxon>
        <taxon>Gammaproteobacteria</taxon>
        <taxon>Enterobacterales</taxon>
        <taxon>Enterobacteriaceae</taxon>
        <taxon>Klebsiella/Raoultella group</taxon>
        <taxon>Klebsiella</taxon>
        <taxon>Klebsiella pneumoniae complex</taxon>
    </lineage>
</organism>
<dbReference type="Proteomes" id="UP000592342">
    <property type="component" value="Unassembled WGS sequence"/>
</dbReference>
<evidence type="ECO:0000256" key="1">
    <source>
        <dbReference type="SAM" id="MobiDB-lite"/>
    </source>
</evidence>
<evidence type="ECO:0000313" key="3">
    <source>
        <dbReference type="EMBL" id="MBC2863342.1"/>
    </source>
</evidence>
<feature type="domain" description="Transposase IS66 central" evidence="2">
    <location>
        <begin position="27"/>
        <end position="115"/>
    </location>
</feature>
<gene>
    <name evidence="3" type="ORF">H7U16_27165</name>
</gene>
<dbReference type="EMBL" id="JACLRA010000005">
    <property type="protein sequence ID" value="MBC2863342.1"/>
    <property type="molecule type" value="Genomic_DNA"/>
</dbReference>
<evidence type="ECO:0000313" key="4">
    <source>
        <dbReference type="Proteomes" id="UP000592342"/>
    </source>
</evidence>
<accession>A0A7X1HUN2</accession>
<proteinExistence type="predicted"/>
<name>A0A7X1HUN2_KLEPN</name>
<feature type="compositionally biased region" description="Polar residues" evidence="1">
    <location>
        <begin position="81"/>
        <end position="90"/>
    </location>
</feature>
<feature type="region of interest" description="Disordered" evidence="1">
    <location>
        <begin position="76"/>
        <end position="124"/>
    </location>
</feature>